<feature type="modified residue" description="4-aspartylphosphate" evidence="5">
    <location>
        <position position="644"/>
    </location>
</feature>
<dbReference type="SUPFAM" id="SSF52172">
    <property type="entry name" value="CheY-like"/>
    <property type="match status" value="1"/>
</dbReference>
<dbReference type="PANTHER" id="PTHR45339">
    <property type="entry name" value="HYBRID SIGNAL TRANSDUCTION HISTIDINE KINASE J"/>
    <property type="match status" value="1"/>
</dbReference>
<dbReference type="PANTHER" id="PTHR45339:SF1">
    <property type="entry name" value="HYBRID SIGNAL TRANSDUCTION HISTIDINE KINASE J"/>
    <property type="match status" value="1"/>
</dbReference>
<dbReference type="PROSITE" id="PS50109">
    <property type="entry name" value="HIS_KIN"/>
    <property type="match status" value="1"/>
</dbReference>
<dbReference type="Gene3D" id="3.40.50.2300">
    <property type="match status" value="1"/>
</dbReference>
<dbReference type="OrthoDB" id="9811889at2"/>
<keyword evidence="10" id="KW-1185">Reference proteome</keyword>
<evidence type="ECO:0000313" key="9">
    <source>
        <dbReference type="EMBL" id="TKC03645.1"/>
    </source>
</evidence>
<dbReference type="SMART" id="SM00388">
    <property type="entry name" value="HisKA"/>
    <property type="match status" value="1"/>
</dbReference>
<dbReference type="InterPro" id="IPR003594">
    <property type="entry name" value="HATPase_dom"/>
</dbReference>
<dbReference type="Proteomes" id="UP000307244">
    <property type="component" value="Unassembled WGS sequence"/>
</dbReference>
<dbReference type="Pfam" id="PF00072">
    <property type="entry name" value="Response_reg"/>
    <property type="match status" value="1"/>
</dbReference>
<accession>A0A4U1CC70</accession>
<evidence type="ECO:0000256" key="5">
    <source>
        <dbReference type="PROSITE-ProRule" id="PRU00169"/>
    </source>
</evidence>
<feature type="transmembrane region" description="Helical" evidence="6">
    <location>
        <begin position="301"/>
        <end position="321"/>
    </location>
</feature>
<dbReference type="InterPro" id="IPR005467">
    <property type="entry name" value="His_kinase_dom"/>
</dbReference>
<evidence type="ECO:0000256" key="6">
    <source>
        <dbReference type="SAM" id="Phobius"/>
    </source>
</evidence>
<dbReference type="InterPro" id="IPR004358">
    <property type="entry name" value="Sig_transdc_His_kin-like_C"/>
</dbReference>
<gene>
    <name evidence="9" type="ORF">FA047_18950</name>
</gene>
<dbReference type="SMART" id="SM00387">
    <property type="entry name" value="HATPase_c"/>
    <property type="match status" value="1"/>
</dbReference>
<evidence type="ECO:0000256" key="3">
    <source>
        <dbReference type="ARBA" id="ARBA00022553"/>
    </source>
</evidence>
<evidence type="ECO:0000256" key="2">
    <source>
        <dbReference type="ARBA" id="ARBA00012438"/>
    </source>
</evidence>
<keyword evidence="4" id="KW-0902">Two-component regulatory system</keyword>
<evidence type="ECO:0000256" key="1">
    <source>
        <dbReference type="ARBA" id="ARBA00000085"/>
    </source>
</evidence>
<keyword evidence="6" id="KW-1133">Transmembrane helix</keyword>
<dbReference type="SUPFAM" id="SSF55874">
    <property type="entry name" value="ATPase domain of HSP90 chaperone/DNA topoisomerase II/histidine kinase"/>
    <property type="match status" value="1"/>
</dbReference>
<dbReference type="EC" id="2.7.13.3" evidence="2"/>
<dbReference type="SMART" id="SM00448">
    <property type="entry name" value="REC"/>
    <property type="match status" value="1"/>
</dbReference>
<keyword evidence="6" id="KW-0812">Transmembrane</keyword>
<dbReference type="AlphaFoldDB" id="A0A4U1CC70"/>
<dbReference type="EMBL" id="SWBQ01000007">
    <property type="protein sequence ID" value="TKC03645.1"/>
    <property type="molecule type" value="Genomic_DNA"/>
</dbReference>
<keyword evidence="6" id="KW-0472">Membrane</keyword>
<dbReference type="GO" id="GO:0000155">
    <property type="term" value="F:phosphorelay sensor kinase activity"/>
    <property type="evidence" value="ECO:0007669"/>
    <property type="project" value="InterPro"/>
</dbReference>
<keyword evidence="3 5" id="KW-0597">Phosphoprotein</keyword>
<dbReference type="Pfam" id="PF00512">
    <property type="entry name" value="HisKA"/>
    <property type="match status" value="1"/>
</dbReference>
<dbReference type="CDD" id="cd16922">
    <property type="entry name" value="HATPase_EvgS-ArcB-TorS-like"/>
    <property type="match status" value="1"/>
</dbReference>
<protein>
    <recommendedName>
        <fullName evidence="2">histidine kinase</fullName>
        <ecNumber evidence="2">2.7.13.3</ecNumber>
    </recommendedName>
</protein>
<dbReference type="Gene3D" id="3.30.565.10">
    <property type="entry name" value="Histidine kinase-like ATPase, C-terminal domain"/>
    <property type="match status" value="1"/>
</dbReference>
<dbReference type="RefSeq" id="WP_136837668.1">
    <property type="nucleotide sequence ID" value="NZ_SWBQ01000007.1"/>
</dbReference>
<comment type="caution">
    <text evidence="9">The sequence shown here is derived from an EMBL/GenBank/DDBJ whole genome shotgun (WGS) entry which is preliminary data.</text>
</comment>
<comment type="catalytic activity">
    <reaction evidence="1">
        <text>ATP + protein L-histidine = ADP + protein N-phospho-L-histidine.</text>
        <dbReference type="EC" id="2.7.13.3"/>
    </reaction>
</comment>
<feature type="domain" description="Response regulatory" evidence="8">
    <location>
        <begin position="595"/>
        <end position="713"/>
    </location>
</feature>
<dbReference type="CDD" id="cd17546">
    <property type="entry name" value="REC_hyHK_CKI1_RcsC-like"/>
    <property type="match status" value="1"/>
</dbReference>
<dbReference type="InterPro" id="IPR036097">
    <property type="entry name" value="HisK_dim/P_sf"/>
</dbReference>
<dbReference type="PROSITE" id="PS50110">
    <property type="entry name" value="RESPONSE_REGULATORY"/>
    <property type="match status" value="1"/>
</dbReference>
<evidence type="ECO:0000313" key="10">
    <source>
        <dbReference type="Proteomes" id="UP000307244"/>
    </source>
</evidence>
<dbReference type="Pfam" id="PF02518">
    <property type="entry name" value="HATPase_c"/>
    <property type="match status" value="1"/>
</dbReference>
<dbReference type="PRINTS" id="PR00344">
    <property type="entry name" value="BCTRLSENSOR"/>
</dbReference>
<reference evidence="9 10" key="1">
    <citation type="submission" date="2019-04" db="EMBL/GenBank/DDBJ databases">
        <title>Pedobacter sp. RP-3-15 sp. nov., isolated from Arctic soil.</title>
        <authorList>
            <person name="Dahal R.H."/>
            <person name="Kim D.-U."/>
        </authorList>
    </citation>
    <scope>NUCLEOTIDE SEQUENCE [LARGE SCALE GENOMIC DNA]</scope>
    <source>
        <strain evidence="9 10">RP-3-15</strain>
    </source>
</reference>
<dbReference type="InterPro" id="IPR001789">
    <property type="entry name" value="Sig_transdc_resp-reg_receiver"/>
</dbReference>
<dbReference type="InterPro" id="IPR036890">
    <property type="entry name" value="HATPase_C_sf"/>
</dbReference>
<dbReference type="SUPFAM" id="SSF47384">
    <property type="entry name" value="Homodimeric domain of signal transducing histidine kinase"/>
    <property type="match status" value="1"/>
</dbReference>
<sequence length="713" mass="80712">MDKVMPFNANKRSPFRYFLIVFLILILFLFAFFHYLRNAKVNSLKENITELIKLQEDYSKIDSCIYILYNAENNSRLYTVTANKEYIKEFSSQIQRVSTYVADLKSESEQKRARFKGLVEQKQIQTENYMRLRKLTDSLVVGFLKLGLMDRKEGPKLAFPSIKKPYKEVVKLDTIKHKTPPKRKLFGRIADAISGKGKKDSSVTIIKTEVTNAGNEDLARDIKAYNEKQLKGIREYYSSLYDNSNRLRAEEKSILLLNSRLIAEIVSILQSYKQDEIDFIMKSKAAMADELESEFKSLDSIAIVNGILLISLIVVILYNIFKMFKHEKVLVSLNKRAAQDAHSKSRFLANMSHEIRTPLNSIVGFSEQLSSSELNKEQTDQITAIRNSSEMLLEVVNEILDFSKFEVGKINFEHATFSPQDEIAEVFSSMNVLADNKNIELINKMSLDKGIVLMGDRFRLKQVVMNLLTNAIKFTSNGHVTLRAQLLPEGKKQGILKVQVEDTGIGMAKSDLDLIFDEFAQINSPARAAQQGTGLGLAICKKIVELQGGEIKVTSVPGKGSVFSFEIPYEIAEKKKEVTAEAKAASSNGKLDGKKVLLVDDNKMNVLLAQTILKKWNIAYDSAYDGKEALELFKKNQYDLVLTDIQMPIMGGVELTHEIRYNGDFAKSGVPILGITAHVMQENRDIYLKAGMNDLVLKPFLEKQLIDQITKYV</sequence>
<dbReference type="InterPro" id="IPR003661">
    <property type="entry name" value="HisK_dim/P_dom"/>
</dbReference>
<evidence type="ECO:0000256" key="4">
    <source>
        <dbReference type="ARBA" id="ARBA00023012"/>
    </source>
</evidence>
<dbReference type="Gene3D" id="1.10.287.130">
    <property type="match status" value="1"/>
</dbReference>
<dbReference type="CDD" id="cd00082">
    <property type="entry name" value="HisKA"/>
    <property type="match status" value="1"/>
</dbReference>
<proteinExistence type="predicted"/>
<organism evidence="9 10">
    <name type="scientific">Pedobacter frigoris</name>
    <dbReference type="NCBI Taxonomy" id="2571272"/>
    <lineage>
        <taxon>Bacteria</taxon>
        <taxon>Pseudomonadati</taxon>
        <taxon>Bacteroidota</taxon>
        <taxon>Sphingobacteriia</taxon>
        <taxon>Sphingobacteriales</taxon>
        <taxon>Sphingobacteriaceae</taxon>
        <taxon>Pedobacter</taxon>
    </lineage>
</organism>
<name>A0A4U1CC70_9SPHI</name>
<evidence type="ECO:0000259" key="8">
    <source>
        <dbReference type="PROSITE" id="PS50110"/>
    </source>
</evidence>
<dbReference type="InterPro" id="IPR011006">
    <property type="entry name" value="CheY-like_superfamily"/>
</dbReference>
<feature type="transmembrane region" description="Helical" evidence="6">
    <location>
        <begin position="15"/>
        <end position="36"/>
    </location>
</feature>
<evidence type="ECO:0000259" key="7">
    <source>
        <dbReference type="PROSITE" id="PS50109"/>
    </source>
</evidence>
<feature type="domain" description="Histidine kinase" evidence="7">
    <location>
        <begin position="350"/>
        <end position="571"/>
    </location>
</feature>
<dbReference type="FunFam" id="3.30.565.10:FF:000010">
    <property type="entry name" value="Sensor histidine kinase RcsC"/>
    <property type="match status" value="1"/>
</dbReference>